<keyword evidence="2" id="KW-1185">Reference proteome</keyword>
<dbReference type="KEGG" id="vrm:44547418_00405"/>
<gene>
    <name evidence="1" type="ORF">SAMEA44547418_00405</name>
</gene>
<accession>A0A239YID1</accession>
<reference evidence="1 2" key="1">
    <citation type="submission" date="2017-06" db="EMBL/GenBank/DDBJ databases">
        <authorList>
            <consortium name="Pathogen Informatics"/>
        </authorList>
    </citation>
    <scope>NUCLEOTIDE SEQUENCE [LARGE SCALE GENOMIC DNA]</scope>
    <source>
        <strain evidence="1 2">NCTC12018</strain>
    </source>
</reference>
<organism evidence="1 2">
    <name type="scientific">Veillonella rodentium</name>
    <dbReference type="NCBI Taxonomy" id="248315"/>
    <lineage>
        <taxon>Bacteria</taxon>
        <taxon>Bacillati</taxon>
        <taxon>Bacillota</taxon>
        <taxon>Negativicutes</taxon>
        <taxon>Veillonellales</taxon>
        <taxon>Veillonellaceae</taxon>
        <taxon>Veillonella</taxon>
    </lineage>
</organism>
<proteinExistence type="predicted"/>
<evidence type="ECO:0000313" key="1">
    <source>
        <dbReference type="EMBL" id="SNV58725.1"/>
    </source>
</evidence>
<evidence type="ECO:0000313" key="2">
    <source>
        <dbReference type="Proteomes" id="UP000214973"/>
    </source>
</evidence>
<protein>
    <submittedName>
        <fullName evidence="1">Uncharacterized protein</fullName>
    </submittedName>
</protein>
<dbReference type="EMBL" id="LT906470">
    <property type="protein sequence ID" value="SNV58725.1"/>
    <property type="molecule type" value="Genomic_DNA"/>
</dbReference>
<sequence>MKKKLFALTILSLVIFIQFGFATKVNDISLNRVIFYNPNTTR</sequence>
<dbReference type="AlphaFoldDB" id="A0A239YID1"/>
<dbReference type="Proteomes" id="UP000214973">
    <property type="component" value="Chromosome 1"/>
</dbReference>
<name>A0A239YID1_9FIRM</name>